<dbReference type="OrthoDB" id="2328924at2759"/>
<evidence type="ECO:0000256" key="2">
    <source>
        <dbReference type="ARBA" id="ARBA00022723"/>
    </source>
</evidence>
<dbReference type="Gene3D" id="2.60.120.620">
    <property type="entry name" value="q2cbj1_9rhob like domain"/>
    <property type="match status" value="1"/>
</dbReference>
<evidence type="ECO:0000256" key="3">
    <source>
        <dbReference type="ARBA" id="ARBA00023004"/>
    </source>
</evidence>
<keyword evidence="2" id="KW-0479">Metal-binding</keyword>
<evidence type="ECO:0000256" key="1">
    <source>
        <dbReference type="ARBA" id="ARBA00001962"/>
    </source>
</evidence>
<dbReference type="InterPro" id="IPR008775">
    <property type="entry name" value="Phytyl_CoA_dOase-like"/>
</dbReference>
<gene>
    <name evidence="4" type="ORF">FCC1311_047952</name>
</gene>
<dbReference type="PANTHER" id="PTHR20883:SF15">
    <property type="entry name" value="PHYTANOYL-COA DIOXYGENASE DOMAIN-CONTAINING PROTEIN 1"/>
    <property type="match status" value="1"/>
</dbReference>
<accession>A0A2R5GIU2</accession>
<keyword evidence="5" id="KW-1185">Reference proteome</keyword>
<name>A0A2R5GIU2_9STRA</name>
<protein>
    <recommendedName>
        <fullName evidence="6">Phytanoyl-CoA dioxygenase family protein</fullName>
    </recommendedName>
</protein>
<keyword evidence="3" id="KW-0408">Iron</keyword>
<reference evidence="4 5" key="1">
    <citation type="submission" date="2017-12" db="EMBL/GenBank/DDBJ databases">
        <title>Sequencing, de novo assembly and annotation of complete genome of a new Thraustochytrid species, strain FCC1311.</title>
        <authorList>
            <person name="Sedici K."/>
            <person name="Godart F."/>
            <person name="Aiese Cigliano R."/>
            <person name="Sanseverino W."/>
            <person name="Barakat M."/>
            <person name="Ortet P."/>
            <person name="Marechal E."/>
            <person name="Cagnac O."/>
            <person name="Amato A."/>
        </authorList>
    </citation>
    <scope>NUCLEOTIDE SEQUENCE [LARGE SCALE GENOMIC DNA]</scope>
</reference>
<organism evidence="4 5">
    <name type="scientific">Hondaea fermentalgiana</name>
    <dbReference type="NCBI Taxonomy" id="2315210"/>
    <lineage>
        <taxon>Eukaryota</taxon>
        <taxon>Sar</taxon>
        <taxon>Stramenopiles</taxon>
        <taxon>Bigyra</taxon>
        <taxon>Labyrinthulomycetes</taxon>
        <taxon>Thraustochytrida</taxon>
        <taxon>Thraustochytriidae</taxon>
        <taxon>Hondaea</taxon>
    </lineage>
</organism>
<dbReference type="GO" id="GO:0046872">
    <property type="term" value="F:metal ion binding"/>
    <property type="evidence" value="ECO:0007669"/>
    <property type="project" value="UniProtKB-KW"/>
</dbReference>
<dbReference type="PANTHER" id="PTHR20883">
    <property type="entry name" value="PHYTANOYL-COA DIOXYGENASE DOMAIN CONTAINING 1"/>
    <property type="match status" value="1"/>
</dbReference>
<dbReference type="Pfam" id="PF05721">
    <property type="entry name" value="PhyH"/>
    <property type="match status" value="1"/>
</dbReference>
<evidence type="ECO:0008006" key="6">
    <source>
        <dbReference type="Google" id="ProtNLM"/>
    </source>
</evidence>
<evidence type="ECO:0000313" key="5">
    <source>
        <dbReference type="Proteomes" id="UP000241890"/>
    </source>
</evidence>
<proteinExistence type="predicted"/>
<dbReference type="Proteomes" id="UP000241890">
    <property type="component" value="Unassembled WGS sequence"/>
</dbReference>
<dbReference type="InParanoid" id="A0A2R5GIU2"/>
<sequence>MQTLERTRLLFDLQGFVVIRNVLTKEEVAAANTAIDAHTWHERGAPVRNSKDETKFAGDMKTGRLDMAGMLGWEDPHRRVFRKMLAHPGLVSTLHALVGEGYRLDHSPLVLGQNQGAEGFGLHGGPLTASGRFVPQLQYRCVQGEIYNTLLGVSFQLSDHNAGDGGFCVVRGSHKMNFPITKAMLDGDDADFLETCVEQPVTQAGDVVLFSEATVHGCLPWTPADRQRRVALFRFAPATHAFARGYCSERWPEAFLDGMSEQELAVMQPPFHPMYDRATLSEDAQSTISQGRAQVKKDFDLEVFGTKYY</sequence>
<dbReference type="AlphaFoldDB" id="A0A2R5GIU2"/>
<dbReference type="EMBL" id="BEYU01000044">
    <property type="protein sequence ID" value="GBG28573.1"/>
    <property type="molecule type" value="Genomic_DNA"/>
</dbReference>
<comment type="cofactor">
    <cofactor evidence="1">
        <name>Fe cation</name>
        <dbReference type="ChEBI" id="CHEBI:24875"/>
    </cofactor>
</comment>
<evidence type="ECO:0000313" key="4">
    <source>
        <dbReference type="EMBL" id="GBG28573.1"/>
    </source>
</evidence>
<comment type="caution">
    <text evidence="4">The sequence shown here is derived from an EMBL/GenBank/DDBJ whole genome shotgun (WGS) entry which is preliminary data.</text>
</comment>
<dbReference type="SUPFAM" id="SSF51197">
    <property type="entry name" value="Clavaminate synthase-like"/>
    <property type="match status" value="1"/>
</dbReference>